<dbReference type="Proteomes" id="UP000826651">
    <property type="component" value="Unassembled WGS sequence"/>
</dbReference>
<dbReference type="InterPro" id="IPR006626">
    <property type="entry name" value="PbH1"/>
</dbReference>
<sequence length="653" mass="67637">MNFTRRDGRRRPVPARTLAAAVGLAMVGALATALPATADQVPAHHEVVAVTASGSDGNLPESAVDGDPTTRWSAQSVDGADPQWLTIDLGGVQQVGYLGIAWHQGDRRQSYFDIEVSTDGEVWETALAGGESSGASLNFEPVELGVAPDTGLAARYLRYVGHGNTASGWNSVTELRAYLPNPDGAIVDDLSDLLPGPDPDAEPWTAPGLVTPDGTPYAVAEPAPANGATLDVRDYGADPAADTGDDAVALRAALAAAAPGDTVLLPPGTYDLISTDPADPTTHVVLRSGVHLIGSGADVTILRSALTEATSAGKVLRGYGIHDVVIAELTITSTFDGPFSDDSKDNTIGGGPTYGIYLAHQGPDGSERVLVENVTVERFQRIAIRIERSRDVTVRGSHIANATSVGGGGAGYGIAIQGAPGEDRYAYDDDSRHNLITGNTFDGRYLRHAILLQYYTHNNLITGNTITGGVLDAIDLHGEDEYLNEISRNTVTGGRAAGIALGNTGGGATQHDASGPGNWVHHNTLRGNREAVIVMLGSPTTLIEHNVIVAGQFAPARSGIELRNAPGTVVRANTITGNRAEGFWGIRLVPDPGDDGHAAGDPTDVLIEANVVTGNANGVRIDAGAGIELRANVIAGNRGEDLVIADGAEVIGG</sequence>
<dbReference type="InterPro" id="IPR012334">
    <property type="entry name" value="Pectin_lyas_fold"/>
</dbReference>
<evidence type="ECO:0000256" key="1">
    <source>
        <dbReference type="ARBA" id="ARBA00022737"/>
    </source>
</evidence>
<gene>
    <name evidence="5" type="ORF">KCQ71_26375</name>
</gene>
<dbReference type="PANTHER" id="PTHR22990">
    <property type="entry name" value="F-BOX ONLY PROTEIN"/>
    <property type="match status" value="1"/>
</dbReference>
<evidence type="ECO:0000259" key="4">
    <source>
        <dbReference type="PROSITE" id="PS50022"/>
    </source>
</evidence>
<feature type="region of interest" description="Disordered" evidence="2">
    <location>
        <begin position="53"/>
        <end position="75"/>
    </location>
</feature>
<reference evidence="5 6" key="1">
    <citation type="submission" date="2021-04" db="EMBL/GenBank/DDBJ databases">
        <title>Ruania sp. nov., isolated from sandy soil of mangrove forest.</title>
        <authorList>
            <person name="Ge X."/>
            <person name="Huang R."/>
            <person name="Liu W."/>
        </authorList>
    </citation>
    <scope>NUCLEOTIDE SEQUENCE [LARGE SCALE GENOMIC DNA]</scope>
    <source>
        <strain evidence="5 6">N2-46</strain>
    </source>
</reference>
<evidence type="ECO:0000313" key="6">
    <source>
        <dbReference type="Proteomes" id="UP000826651"/>
    </source>
</evidence>
<comment type="caution">
    <text evidence="5">The sequence shown here is derived from an EMBL/GenBank/DDBJ whole genome shotgun (WGS) entry which is preliminary data.</text>
</comment>
<dbReference type="PANTHER" id="PTHR22990:SF15">
    <property type="entry name" value="F-BOX ONLY PROTEIN 10"/>
    <property type="match status" value="1"/>
</dbReference>
<keyword evidence="1" id="KW-0677">Repeat</keyword>
<dbReference type="SUPFAM" id="SSF51126">
    <property type="entry name" value="Pectin lyase-like"/>
    <property type="match status" value="1"/>
</dbReference>
<dbReference type="RefSeq" id="WP_223411670.1">
    <property type="nucleotide sequence ID" value="NZ_JAGSHT010000033.1"/>
</dbReference>
<dbReference type="SUPFAM" id="SSF49785">
    <property type="entry name" value="Galactose-binding domain-like"/>
    <property type="match status" value="1"/>
</dbReference>
<dbReference type="Pfam" id="PF13229">
    <property type="entry name" value="Beta_helix"/>
    <property type="match status" value="1"/>
</dbReference>
<organism evidence="5 6">
    <name type="scientific">Occultella gossypii</name>
    <dbReference type="NCBI Taxonomy" id="2800820"/>
    <lineage>
        <taxon>Bacteria</taxon>
        <taxon>Bacillati</taxon>
        <taxon>Actinomycetota</taxon>
        <taxon>Actinomycetes</taxon>
        <taxon>Micrococcales</taxon>
        <taxon>Ruaniaceae</taxon>
        <taxon>Occultella</taxon>
    </lineage>
</organism>
<feature type="signal peptide" evidence="3">
    <location>
        <begin position="1"/>
        <end position="38"/>
    </location>
</feature>
<feature type="domain" description="F5/8 type C" evidence="4">
    <location>
        <begin position="29"/>
        <end position="182"/>
    </location>
</feature>
<dbReference type="Gene3D" id="2.60.120.260">
    <property type="entry name" value="Galactose-binding domain-like"/>
    <property type="match status" value="1"/>
</dbReference>
<dbReference type="Pfam" id="PF00754">
    <property type="entry name" value="F5_F8_type_C"/>
    <property type="match status" value="1"/>
</dbReference>
<accession>A0ABS7SH71</accession>
<evidence type="ECO:0000256" key="2">
    <source>
        <dbReference type="SAM" id="MobiDB-lite"/>
    </source>
</evidence>
<keyword evidence="3" id="KW-0732">Signal</keyword>
<dbReference type="InterPro" id="IPR051550">
    <property type="entry name" value="SCF-Subunits/Alg-Epimerases"/>
</dbReference>
<dbReference type="SMART" id="SM00710">
    <property type="entry name" value="PbH1"/>
    <property type="match status" value="11"/>
</dbReference>
<protein>
    <submittedName>
        <fullName evidence="5">Right-handed parallel beta-helix repeat-containing protein</fullName>
    </submittedName>
</protein>
<dbReference type="InterPro" id="IPR011050">
    <property type="entry name" value="Pectin_lyase_fold/virulence"/>
</dbReference>
<dbReference type="InterPro" id="IPR039448">
    <property type="entry name" value="Beta_helix"/>
</dbReference>
<proteinExistence type="predicted"/>
<dbReference type="InterPro" id="IPR008979">
    <property type="entry name" value="Galactose-bd-like_sf"/>
</dbReference>
<dbReference type="InterPro" id="IPR000421">
    <property type="entry name" value="FA58C"/>
</dbReference>
<dbReference type="PROSITE" id="PS50022">
    <property type="entry name" value="FA58C_3"/>
    <property type="match status" value="1"/>
</dbReference>
<dbReference type="EMBL" id="JAGSHT010000033">
    <property type="protein sequence ID" value="MBZ2199695.1"/>
    <property type="molecule type" value="Genomic_DNA"/>
</dbReference>
<dbReference type="Gene3D" id="2.160.20.10">
    <property type="entry name" value="Single-stranded right-handed beta-helix, Pectin lyase-like"/>
    <property type="match status" value="1"/>
</dbReference>
<evidence type="ECO:0000256" key="3">
    <source>
        <dbReference type="SAM" id="SignalP"/>
    </source>
</evidence>
<feature type="chain" id="PRO_5047054705" evidence="3">
    <location>
        <begin position="39"/>
        <end position="653"/>
    </location>
</feature>
<keyword evidence="6" id="KW-1185">Reference proteome</keyword>
<evidence type="ECO:0000313" key="5">
    <source>
        <dbReference type="EMBL" id="MBZ2199695.1"/>
    </source>
</evidence>
<name>A0ABS7SH71_9MICO</name>